<dbReference type="AlphaFoldDB" id="A0A4P9X237"/>
<comment type="similarity">
    <text evidence="1">Belongs to the prokaryotic/mitochondrial release factor family.</text>
</comment>
<dbReference type="Gene3D" id="3.30.70.1660">
    <property type="match status" value="1"/>
</dbReference>
<dbReference type="Pfam" id="PF00472">
    <property type="entry name" value="RF-1"/>
    <property type="match status" value="1"/>
</dbReference>
<dbReference type="Gene3D" id="3.30.160.20">
    <property type="match status" value="1"/>
</dbReference>
<dbReference type="PANTHER" id="PTHR43116">
    <property type="entry name" value="PEPTIDE CHAIN RELEASE FACTOR 2"/>
    <property type="match status" value="1"/>
</dbReference>
<dbReference type="Pfam" id="PF03462">
    <property type="entry name" value="PCRF"/>
    <property type="match status" value="1"/>
</dbReference>
<keyword evidence="5" id="KW-1185">Reference proteome</keyword>
<dbReference type="EMBL" id="ML014477">
    <property type="protein sequence ID" value="RKO98340.1"/>
    <property type="molecule type" value="Genomic_DNA"/>
</dbReference>
<dbReference type="PANTHER" id="PTHR43116:SF3">
    <property type="entry name" value="CLASS I PEPTIDE CHAIN RELEASE FACTOR"/>
    <property type="match status" value="1"/>
</dbReference>
<dbReference type="InterPro" id="IPR045853">
    <property type="entry name" value="Pep_chain_release_fac_I_sf"/>
</dbReference>
<dbReference type="STRING" id="1555241.A0A4P9X237"/>
<dbReference type="HAMAP" id="MF_00094">
    <property type="entry name" value="Rel_fac_2"/>
    <property type="match status" value="1"/>
</dbReference>
<dbReference type="Proteomes" id="UP000274922">
    <property type="component" value="Unassembled WGS sequence"/>
</dbReference>
<dbReference type="SMART" id="SM00937">
    <property type="entry name" value="PCRF"/>
    <property type="match status" value="1"/>
</dbReference>
<reference evidence="5" key="1">
    <citation type="journal article" date="2018" name="Nat. Microbiol.">
        <title>Leveraging single-cell genomics to expand the fungal tree of life.</title>
        <authorList>
            <person name="Ahrendt S.R."/>
            <person name="Quandt C.A."/>
            <person name="Ciobanu D."/>
            <person name="Clum A."/>
            <person name="Salamov A."/>
            <person name="Andreopoulos B."/>
            <person name="Cheng J.F."/>
            <person name="Woyke T."/>
            <person name="Pelin A."/>
            <person name="Henrissat B."/>
            <person name="Reynolds N.K."/>
            <person name="Benny G.L."/>
            <person name="Smith M.E."/>
            <person name="James T.Y."/>
            <person name="Grigoriev I.V."/>
        </authorList>
    </citation>
    <scope>NUCLEOTIDE SEQUENCE [LARGE SCALE GENOMIC DNA]</scope>
    <source>
        <strain evidence="5">ATCC 52028</strain>
    </source>
</reference>
<dbReference type="InterPro" id="IPR005139">
    <property type="entry name" value="PCRF"/>
</dbReference>
<keyword evidence="2" id="KW-0648">Protein biosynthesis</keyword>
<dbReference type="PROSITE" id="PS00745">
    <property type="entry name" value="RF_PROK_I"/>
    <property type="match status" value="1"/>
</dbReference>
<dbReference type="InterPro" id="IPR000352">
    <property type="entry name" value="Pep_chain_release_fac_I"/>
</dbReference>
<gene>
    <name evidence="4" type="ORF">CXG81DRAFT_16049</name>
</gene>
<accession>A0A4P9X237</accession>
<dbReference type="GO" id="GO:0005739">
    <property type="term" value="C:mitochondrion"/>
    <property type="evidence" value="ECO:0007669"/>
    <property type="project" value="GOC"/>
</dbReference>
<evidence type="ECO:0000256" key="2">
    <source>
        <dbReference type="ARBA" id="ARBA00022917"/>
    </source>
</evidence>
<proteinExistence type="inferred from homology"/>
<feature type="domain" description="Prokaryotic-type class I peptide chain release factors" evidence="3">
    <location>
        <begin position="228"/>
        <end position="244"/>
    </location>
</feature>
<dbReference type="SUPFAM" id="SSF75620">
    <property type="entry name" value="Release factor"/>
    <property type="match status" value="1"/>
</dbReference>
<dbReference type="OrthoDB" id="2019491at2759"/>
<protein>
    <recommendedName>
        <fullName evidence="3">Prokaryotic-type class I peptide chain release factors domain-containing protein</fullName>
    </recommendedName>
</protein>
<dbReference type="NCBIfam" id="TIGR00020">
    <property type="entry name" value="prfB"/>
    <property type="match status" value="1"/>
</dbReference>
<evidence type="ECO:0000313" key="5">
    <source>
        <dbReference type="Proteomes" id="UP000274922"/>
    </source>
</evidence>
<evidence type="ECO:0000259" key="3">
    <source>
        <dbReference type="PROSITE" id="PS00745"/>
    </source>
</evidence>
<sequence length="355" mass="38951">MREELQAMQTQLNAESLWSNPSQAIALQKRCTALQQMVTSYQAVVDDTETARELLTMAETDTDDELLPEIMGDIAAAHRRAQALQLRLLMTDDDDIQGCYVELRAGAGGTESCDWTSMLARMYERWASAQPGWRVKTLQETKGDSAGLKSATLQVEGEYAYAWLRYEAGIHRLVRVSPFDASAKRHTSFASVQVLPSGADHGGSGADGPTKEDELAAIAKDVKMEFMRAQGAGGQHVNKTESAVRLTHLPTGVTVLCQAERSQHQNRALAFLLLRAKLAQLAAQEAAKGRAQEHGKLPDNAWGSQIRSYVLHPYQIVKDSRTGHDSPHAESVLDGEGLGSFLEAQLVHFRRNAGR</sequence>
<evidence type="ECO:0000313" key="4">
    <source>
        <dbReference type="EMBL" id="RKO98340.1"/>
    </source>
</evidence>
<dbReference type="GO" id="GO:0032543">
    <property type="term" value="P:mitochondrial translation"/>
    <property type="evidence" value="ECO:0007669"/>
    <property type="project" value="UniProtKB-ARBA"/>
</dbReference>
<name>A0A4P9X237_9FUNG</name>
<evidence type="ECO:0000256" key="1">
    <source>
        <dbReference type="ARBA" id="ARBA00010835"/>
    </source>
</evidence>
<dbReference type="GO" id="GO:0016149">
    <property type="term" value="F:translation release factor activity, codon specific"/>
    <property type="evidence" value="ECO:0007669"/>
    <property type="project" value="InterPro"/>
</dbReference>
<dbReference type="InterPro" id="IPR004374">
    <property type="entry name" value="PrfB"/>
</dbReference>
<organism evidence="4 5">
    <name type="scientific">Caulochytrium protostelioides</name>
    <dbReference type="NCBI Taxonomy" id="1555241"/>
    <lineage>
        <taxon>Eukaryota</taxon>
        <taxon>Fungi</taxon>
        <taxon>Fungi incertae sedis</taxon>
        <taxon>Chytridiomycota</taxon>
        <taxon>Chytridiomycota incertae sedis</taxon>
        <taxon>Chytridiomycetes</taxon>
        <taxon>Caulochytriales</taxon>
        <taxon>Caulochytriaceae</taxon>
        <taxon>Caulochytrium</taxon>
    </lineage>
</organism>
<dbReference type="Gene3D" id="1.20.58.410">
    <property type="entry name" value="Release factor"/>
    <property type="match status" value="1"/>
</dbReference>